<dbReference type="InterPro" id="IPR055414">
    <property type="entry name" value="LRR_R13L4/SHOC2-like"/>
</dbReference>
<dbReference type="GO" id="GO:0043531">
    <property type="term" value="F:ADP binding"/>
    <property type="evidence" value="ECO:0007669"/>
    <property type="project" value="InterPro"/>
</dbReference>
<organism evidence="5 6">
    <name type="scientific">Aegilops tauschii subsp. strangulata</name>
    <name type="common">Goatgrass</name>
    <dbReference type="NCBI Taxonomy" id="200361"/>
    <lineage>
        <taxon>Eukaryota</taxon>
        <taxon>Viridiplantae</taxon>
        <taxon>Streptophyta</taxon>
        <taxon>Embryophyta</taxon>
        <taxon>Tracheophyta</taxon>
        <taxon>Spermatophyta</taxon>
        <taxon>Magnoliopsida</taxon>
        <taxon>Liliopsida</taxon>
        <taxon>Poales</taxon>
        <taxon>Poaceae</taxon>
        <taxon>BOP clade</taxon>
        <taxon>Pooideae</taxon>
        <taxon>Triticodae</taxon>
        <taxon>Triticeae</taxon>
        <taxon>Triticinae</taxon>
        <taxon>Aegilops</taxon>
    </lineage>
</organism>
<dbReference type="EnsemblPlants" id="AET6Gv20102300.2">
    <property type="protein sequence ID" value="AET6Gv20102300.2"/>
    <property type="gene ID" value="AET6Gv20102300"/>
</dbReference>
<dbReference type="Pfam" id="PF23598">
    <property type="entry name" value="LRR_14"/>
    <property type="match status" value="1"/>
</dbReference>
<dbReference type="Gramene" id="AET6Gv20102300.2">
    <property type="protein sequence ID" value="AET6Gv20102300.2"/>
    <property type="gene ID" value="AET6Gv20102300"/>
</dbReference>
<dbReference type="Gene3D" id="3.80.10.10">
    <property type="entry name" value="Ribonuclease Inhibitor"/>
    <property type="match status" value="1"/>
</dbReference>
<dbReference type="InterPro" id="IPR032675">
    <property type="entry name" value="LRR_dom_sf"/>
</dbReference>
<evidence type="ECO:0000313" key="6">
    <source>
        <dbReference type="Proteomes" id="UP000015105"/>
    </source>
</evidence>
<reference evidence="5" key="3">
    <citation type="journal article" date="2017" name="Nature">
        <title>Genome sequence of the progenitor of the wheat D genome Aegilops tauschii.</title>
        <authorList>
            <person name="Luo M.C."/>
            <person name="Gu Y.Q."/>
            <person name="Puiu D."/>
            <person name="Wang H."/>
            <person name="Twardziok S.O."/>
            <person name="Deal K.R."/>
            <person name="Huo N."/>
            <person name="Zhu T."/>
            <person name="Wang L."/>
            <person name="Wang Y."/>
            <person name="McGuire P.E."/>
            <person name="Liu S."/>
            <person name="Long H."/>
            <person name="Ramasamy R.K."/>
            <person name="Rodriguez J.C."/>
            <person name="Van S.L."/>
            <person name="Yuan L."/>
            <person name="Wang Z."/>
            <person name="Xia Z."/>
            <person name="Xiao L."/>
            <person name="Anderson O.D."/>
            <person name="Ouyang S."/>
            <person name="Liang Y."/>
            <person name="Zimin A.V."/>
            <person name="Pertea G."/>
            <person name="Qi P."/>
            <person name="Bennetzen J.L."/>
            <person name="Dai X."/>
            <person name="Dawson M.W."/>
            <person name="Muller H.G."/>
            <person name="Kugler K."/>
            <person name="Rivarola-Duarte L."/>
            <person name="Spannagl M."/>
            <person name="Mayer K.F.X."/>
            <person name="Lu F.H."/>
            <person name="Bevan M.W."/>
            <person name="Leroy P."/>
            <person name="Li P."/>
            <person name="You F.M."/>
            <person name="Sun Q."/>
            <person name="Liu Z."/>
            <person name="Lyons E."/>
            <person name="Wicker T."/>
            <person name="Salzberg S.L."/>
            <person name="Devos K.M."/>
            <person name="Dvorak J."/>
        </authorList>
    </citation>
    <scope>NUCLEOTIDE SEQUENCE [LARGE SCALE GENOMIC DNA]</scope>
    <source>
        <strain evidence="5">cv. AL8/78</strain>
    </source>
</reference>
<dbReference type="STRING" id="200361.A0A453MV24"/>
<dbReference type="Gene3D" id="1.10.10.10">
    <property type="entry name" value="Winged helix-like DNA-binding domain superfamily/Winged helix DNA-binding domain"/>
    <property type="match status" value="1"/>
</dbReference>
<reference evidence="6" key="2">
    <citation type="journal article" date="2017" name="Nat. Plants">
        <title>The Aegilops tauschii genome reveals multiple impacts of transposons.</title>
        <authorList>
            <person name="Zhao G."/>
            <person name="Zou C."/>
            <person name="Li K."/>
            <person name="Wang K."/>
            <person name="Li T."/>
            <person name="Gao L."/>
            <person name="Zhang X."/>
            <person name="Wang H."/>
            <person name="Yang Z."/>
            <person name="Liu X."/>
            <person name="Jiang W."/>
            <person name="Mao L."/>
            <person name="Kong X."/>
            <person name="Jiao Y."/>
            <person name="Jia J."/>
        </authorList>
    </citation>
    <scope>NUCLEOTIDE SEQUENCE [LARGE SCALE GENOMIC DNA]</scope>
    <source>
        <strain evidence="6">cv. AL8/78</strain>
    </source>
</reference>
<dbReference type="InterPro" id="IPR036388">
    <property type="entry name" value="WH-like_DNA-bd_sf"/>
</dbReference>
<reference evidence="6" key="1">
    <citation type="journal article" date="2014" name="Science">
        <title>Ancient hybridizations among the ancestral genomes of bread wheat.</title>
        <authorList>
            <consortium name="International Wheat Genome Sequencing Consortium,"/>
            <person name="Marcussen T."/>
            <person name="Sandve S.R."/>
            <person name="Heier L."/>
            <person name="Spannagl M."/>
            <person name="Pfeifer M."/>
            <person name="Jakobsen K.S."/>
            <person name="Wulff B.B."/>
            <person name="Steuernagel B."/>
            <person name="Mayer K.F."/>
            <person name="Olsen O.A."/>
        </authorList>
    </citation>
    <scope>NUCLEOTIDE SEQUENCE [LARGE SCALE GENOMIC DNA]</scope>
    <source>
        <strain evidence="6">cv. AL8/78</strain>
    </source>
</reference>
<dbReference type="InterPro" id="IPR027417">
    <property type="entry name" value="P-loop_NTPase"/>
</dbReference>
<dbReference type="PANTHER" id="PTHR23155:SF906">
    <property type="entry name" value="OS08G0205100 PROTEIN"/>
    <property type="match status" value="1"/>
</dbReference>
<dbReference type="SUPFAM" id="SSF52058">
    <property type="entry name" value="L domain-like"/>
    <property type="match status" value="1"/>
</dbReference>
<keyword evidence="2" id="KW-0611">Plant defense</keyword>
<keyword evidence="1" id="KW-0677">Repeat</keyword>
<evidence type="ECO:0000259" key="3">
    <source>
        <dbReference type="Pfam" id="PF23559"/>
    </source>
</evidence>
<dbReference type="GO" id="GO:0002758">
    <property type="term" value="P:innate immune response-activating signaling pathway"/>
    <property type="evidence" value="ECO:0007669"/>
    <property type="project" value="UniProtKB-ARBA"/>
</dbReference>
<dbReference type="AlphaFoldDB" id="A0A453MV24"/>
<evidence type="ECO:0000256" key="2">
    <source>
        <dbReference type="ARBA" id="ARBA00022821"/>
    </source>
</evidence>
<dbReference type="Proteomes" id="UP000015105">
    <property type="component" value="Chromosome 6D"/>
</dbReference>
<evidence type="ECO:0000259" key="4">
    <source>
        <dbReference type="Pfam" id="PF23598"/>
    </source>
</evidence>
<feature type="domain" description="Disease resistance protein winged helix" evidence="3">
    <location>
        <begin position="105"/>
        <end position="176"/>
    </location>
</feature>
<protein>
    <submittedName>
        <fullName evidence="5">Uncharacterized protein</fullName>
    </submittedName>
</protein>
<feature type="domain" description="Disease resistance R13L4/SHOC-2-like LRR" evidence="4">
    <location>
        <begin position="226"/>
        <end position="480"/>
    </location>
</feature>
<dbReference type="FunFam" id="1.10.10.10:FF:000322">
    <property type="entry name" value="Probable disease resistance protein At1g63360"/>
    <property type="match status" value="1"/>
</dbReference>
<dbReference type="InterPro" id="IPR058922">
    <property type="entry name" value="WHD_DRP"/>
</dbReference>
<keyword evidence="6" id="KW-1185">Reference proteome</keyword>
<dbReference type="PANTHER" id="PTHR23155">
    <property type="entry name" value="DISEASE RESISTANCE PROTEIN RP"/>
    <property type="match status" value="1"/>
</dbReference>
<name>A0A453MV24_AEGTS</name>
<evidence type="ECO:0000256" key="1">
    <source>
        <dbReference type="ARBA" id="ARBA00022737"/>
    </source>
</evidence>
<proteinExistence type="predicted"/>
<reference evidence="5" key="5">
    <citation type="journal article" date="2021" name="G3 (Bethesda)">
        <title>Aegilops tauschii genome assembly Aet v5.0 features greater sequence contiguity and improved annotation.</title>
        <authorList>
            <person name="Wang L."/>
            <person name="Zhu T."/>
            <person name="Rodriguez J.C."/>
            <person name="Deal K.R."/>
            <person name="Dubcovsky J."/>
            <person name="McGuire P.E."/>
            <person name="Lux T."/>
            <person name="Spannagl M."/>
            <person name="Mayer K.F.X."/>
            <person name="Baldrich P."/>
            <person name="Meyers B.C."/>
            <person name="Huo N."/>
            <person name="Gu Y.Q."/>
            <person name="Zhou H."/>
            <person name="Devos K.M."/>
            <person name="Bennetzen J.L."/>
            <person name="Unver T."/>
            <person name="Budak H."/>
            <person name="Gulick P.J."/>
            <person name="Galiba G."/>
            <person name="Kalapos B."/>
            <person name="Nelson D.R."/>
            <person name="Li P."/>
            <person name="You F.M."/>
            <person name="Luo M.C."/>
            <person name="Dvorak J."/>
        </authorList>
    </citation>
    <scope>NUCLEOTIDE SEQUENCE [LARGE SCALE GENOMIC DNA]</scope>
    <source>
        <strain evidence="5">cv. AL8/78</strain>
    </source>
</reference>
<dbReference type="GO" id="GO:0042742">
    <property type="term" value="P:defense response to bacterium"/>
    <property type="evidence" value="ECO:0007669"/>
    <property type="project" value="UniProtKB-ARBA"/>
</dbReference>
<dbReference type="EnsemblPlants" id="AET6Gv20102300.1">
    <property type="protein sequence ID" value="AET6Gv20102300.1"/>
    <property type="gene ID" value="AET6Gv20102300"/>
</dbReference>
<dbReference type="InterPro" id="IPR044974">
    <property type="entry name" value="Disease_R_plants"/>
</dbReference>
<dbReference type="InterPro" id="IPR042197">
    <property type="entry name" value="Apaf_helical"/>
</dbReference>
<sequence length="490" mass="55642">MKPLSNKDSKRLFFGRIFNSEEACPHQLRDVSTEILKKCDGLPLAIITISGMLANESFDQEEWKHVRNSLGSGTNFTLEGMRNILDLRYKNLPPHLKTCLLYLGMYPEDFGIGRSHLELQWIAEGFVPKENGQDAEKVARSYFNELVNRSLIQPTKFNNQGSAVECKVHDMMLDLILSKCREENFLTVLDDAKVIEKLDYKVLRLSLHLDGPRDGTMLPCKVSMSQIRSVMIFGDSHSMPPLRLFKFLRVLHVHVYGPAELDPTGLCKLYQLRYLAINGFWDSYKLPAEIRGLRHLETLDAPHSRNIPSDIVHLPCLMFLNLDWDRYPLPDGISRMKSLRCVSGFDLMLNSLDNIKDLGELTNLTAIKFSISSSLADSSERKSRLDALNSSLGRCISLKMLVLNIPGCNDALMALSPPPRRLEILYAYGFFFSRVPNWMGELSNLKELSITVLGSDIGILAELPGLTHFYLYIKEILKKRLSSMTGYSLF</sequence>
<evidence type="ECO:0000313" key="5">
    <source>
        <dbReference type="EnsemblPlants" id="AET6Gv20102300.1"/>
    </source>
</evidence>
<dbReference type="Gene3D" id="1.10.8.430">
    <property type="entry name" value="Helical domain of apoptotic protease-activating factors"/>
    <property type="match status" value="1"/>
</dbReference>
<accession>A0A453MV24</accession>
<dbReference type="Gramene" id="AET6Gv20102300.1">
    <property type="protein sequence ID" value="AET6Gv20102300.1"/>
    <property type="gene ID" value="AET6Gv20102300"/>
</dbReference>
<dbReference type="SUPFAM" id="SSF52540">
    <property type="entry name" value="P-loop containing nucleoside triphosphate hydrolases"/>
    <property type="match status" value="1"/>
</dbReference>
<dbReference type="GO" id="GO:0009626">
    <property type="term" value="P:plant-type hypersensitive response"/>
    <property type="evidence" value="ECO:0007669"/>
    <property type="project" value="UniProtKB-ARBA"/>
</dbReference>
<dbReference type="Pfam" id="PF23559">
    <property type="entry name" value="WHD_DRP"/>
    <property type="match status" value="1"/>
</dbReference>
<reference evidence="5" key="4">
    <citation type="submission" date="2019-03" db="UniProtKB">
        <authorList>
            <consortium name="EnsemblPlants"/>
        </authorList>
    </citation>
    <scope>IDENTIFICATION</scope>
</reference>